<feature type="domain" description="Pseudouridine synthase RsuA/RluA-like" evidence="4">
    <location>
        <begin position="86"/>
        <end position="249"/>
    </location>
</feature>
<sequence length="306" mass="33979">MSLTRWSPQPIDGISAQRVVLRGEVPSDGRNYVAAAAGDSPFAPGEPLVPGSILERPVPAWFHPETGPEPPHLLGMPIPILVSTPDLLVVDKPHGLPSTPNGALLRATAQTMLRVRRHEPELTAAHRLDRLTGGLLLFVRRPQARGFFQTQFQGHTVRKTYEAVTAVRDVDTVLRTSVAAELGATVASGKRTRIDLRMRKIRHDPQVHVTGTTEPGKPTVTWVTRIGERSFRLEPTTGHTHQLRVLMNHLGLPIAGDDTYPHYRPHNLWDPDTEKLQLRAVQLELDVLEGKRRVFRAPSLGMEPTR</sequence>
<evidence type="ECO:0000259" key="4">
    <source>
        <dbReference type="Pfam" id="PF00849"/>
    </source>
</evidence>
<dbReference type="Pfam" id="PF00849">
    <property type="entry name" value="PseudoU_synth_2"/>
    <property type="match status" value="1"/>
</dbReference>
<keyword evidence="5" id="KW-0413">Isomerase</keyword>
<dbReference type="PANTHER" id="PTHR21600:SF84">
    <property type="entry name" value="PSEUDOURIDINE SYNTHASE RSUA_RLUA-LIKE DOMAIN-CONTAINING PROTEIN"/>
    <property type="match status" value="1"/>
</dbReference>
<dbReference type="InterPro" id="IPR050188">
    <property type="entry name" value="RluA_PseudoU_synthase"/>
</dbReference>
<evidence type="ECO:0000256" key="2">
    <source>
        <dbReference type="ARBA" id="ARBA00031870"/>
    </source>
</evidence>
<evidence type="ECO:0000256" key="1">
    <source>
        <dbReference type="ARBA" id="ARBA00000073"/>
    </source>
</evidence>
<reference evidence="6" key="1">
    <citation type="submission" date="2019-10" db="EMBL/GenBank/DDBJ databases">
        <title>Complete genome sequence of Corynebacterium urogenitalis DSM 108747, isolated from the genital tract of a cow.</title>
        <authorList>
            <person name="Ruckert C."/>
            <person name="Ballas P."/>
            <person name="Wagener K."/>
            <person name="Drillich M."/>
            <person name="Kaempfer P."/>
            <person name="Busse H.-J."/>
            <person name="Ehling-Schulz M."/>
        </authorList>
    </citation>
    <scope>NUCLEOTIDE SEQUENCE [LARGE SCALE GENOMIC DNA]</scope>
    <source>
        <strain evidence="6">LMM 1652</strain>
    </source>
</reference>
<dbReference type="GO" id="GO:0000455">
    <property type="term" value="P:enzyme-directed rRNA pseudouridine synthesis"/>
    <property type="evidence" value="ECO:0007669"/>
    <property type="project" value="TreeGrafter"/>
</dbReference>
<proteinExistence type="predicted"/>
<accession>A0A5J6Z6V8</accession>
<comment type="catalytic activity">
    <reaction evidence="1">
        <text>a uridine in RNA = a pseudouridine in RNA</text>
        <dbReference type="Rhea" id="RHEA:48348"/>
        <dbReference type="Rhea" id="RHEA-COMP:12068"/>
        <dbReference type="Rhea" id="RHEA-COMP:12069"/>
        <dbReference type="ChEBI" id="CHEBI:65314"/>
        <dbReference type="ChEBI" id="CHEBI:65315"/>
    </reaction>
</comment>
<dbReference type="InterPro" id="IPR006145">
    <property type="entry name" value="PsdUridine_synth_RsuA/RluA"/>
</dbReference>
<dbReference type="AlphaFoldDB" id="A0A5J6Z6V8"/>
<dbReference type="PANTHER" id="PTHR21600">
    <property type="entry name" value="MITOCHONDRIAL RNA PSEUDOURIDINE SYNTHASE"/>
    <property type="match status" value="1"/>
</dbReference>
<keyword evidence="6" id="KW-1185">Reference proteome</keyword>
<evidence type="ECO:0000313" key="5">
    <source>
        <dbReference type="EMBL" id="QFQ02758.1"/>
    </source>
</evidence>
<evidence type="ECO:0000313" key="6">
    <source>
        <dbReference type="Proteomes" id="UP000326711"/>
    </source>
</evidence>
<dbReference type="GO" id="GO:0009982">
    <property type="term" value="F:pseudouridine synthase activity"/>
    <property type="evidence" value="ECO:0007669"/>
    <property type="project" value="InterPro"/>
</dbReference>
<name>A0A5J6Z6V8_9CORY</name>
<evidence type="ECO:0000256" key="3">
    <source>
        <dbReference type="ARBA" id="ARBA00033164"/>
    </source>
</evidence>
<dbReference type="GO" id="GO:0140098">
    <property type="term" value="F:catalytic activity, acting on RNA"/>
    <property type="evidence" value="ECO:0007669"/>
    <property type="project" value="UniProtKB-ARBA"/>
</dbReference>
<dbReference type="GO" id="GO:0003723">
    <property type="term" value="F:RNA binding"/>
    <property type="evidence" value="ECO:0007669"/>
    <property type="project" value="InterPro"/>
</dbReference>
<organism evidence="5 6">
    <name type="scientific">Corynebacterium urogenitale</name>
    <dbReference type="NCBI Taxonomy" id="2487892"/>
    <lineage>
        <taxon>Bacteria</taxon>
        <taxon>Bacillati</taxon>
        <taxon>Actinomycetota</taxon>
        <taxon>Actinomycetes</taxon>
        <taxon>Mycobacteriales</taxon>
        <taxon>Corynebacteriaceae</taxon>
        <taxon>Corynebacterium</taxon>
    </lineage>
</organism>
<gene>
    <name evidence="5" type="primary">rluA</name>
    <name evidence="5" type="ORF">CUROG_07015</name>
</gene>
<dbReference type="InterPro" id="IPR020103">
    <property type="entry name" value="PsdUridine_synth_cat_dom_sf"/>
</dbReference>
<dbReference type="KEGG" id="cuo:CUROG_07015"/>
<dbReference type="Proteomes" id="UP000326711">
    <property type="component" value="Chromosome"/>
</dbReference>
<dbReference type="Gene3D" id="3.30.2350.10">
    <property type="entry name" value="Pseudouridine synthase"/>
    <property type="match status" value="1"/>
</dbReference>
<dbReference type="SUPFAM" id="SSF55120">
    <property type="entry name" value="Pseudouridine synthase"/>
    <property type="match status" value="1"/>
</dbReference>
<protein>
    <recommendedName>
        <fullName evidence="2">RNA pseudouridylate synthase</fullName>
    </recommendedName>
    <alternativeName>
        <fullName evidence="3">RNA-uridine isomerase</fullName>
    </alternativeName>
</protein>
<dbReference type="EMBL" id="CP045032">
    <property type="protein sequence ID" value="QFQ02758.1"/>
    <property type="molecule type" value="Genomic_DNA"/>
</dbReference>